<reference evidence="1 2" key="1">
    <citation type="journal article" date="2019" name="Commun. Biol.">
        <title>The bagworm genome reveals a unique fibroin gene that provides high tensile strength.</title>
        <authorList>
            <person name="Kono N."/>
            <person name="Nakamura H."/>
            <person name="Ohtoshi R."/>
            <person name="Tomita M."/>
            <person name="Numata K."/>
            <person name="Arakawa K."/>
        </authorList>
    </citation>
    <scope>NUCLEOTIDE SEQUENCE [LARGE SCALE GENOMIC DNA]</scope>
</reference>
<dbReference type="EMBL" id="BGZK01000781">
    <property type="protein sequence ID" value="GBP60199.1"/>
    <property type="molecule type" value="Genomic_DNA"/>
</dbReference>
<keyword evidence="2" id="KW-1185">Reference proteome</keyword>
<evidence type="ECO:0000313" key="2">
    <source>
        <dbReference type="Proteomes" id="UP000299102"/>
    </source>
</evidence>
<accession>A0A4C1XCV5</accession>
<dbReference type="OrthoDB" id="7386590at2759"/>
<dbReference type="Proteomes" id="UP000299102">
    <property type="component" value="Unassembled WGS sequence"/>
</dbReference>
<organism evidence="1 2">
    <name type="scientific">Eumeta variegata</name>
    <name type="common">Bagworm moth</name>
    <name type="synonym">Eumeta japonica</name>
    <dbReference type="NCBI Taxonomy" id="151549"/>
    <lineage>
        <taxon>Eukaryota</taxon>
        <taxon>Metazoa</taxon>
        <taxon>Ecdysozoa</taxon>
        <taxon>Arthropoda</taxon>
        <taxon>Hexapoda</taxon>
        <taxon>Insecta</taxon>
        <taxon>Pterygota</taxon>
        <taxon>Neoptera</taxon>
        <taxon>Endopterygota</taxon>
        <taxon>Lepidoptera</taxon>
        <taxon>Glossata</taxon>
        <taxon>Ditrysia</taxon>
        <taxon>Tineoidea</taxon>
        <taxon>Psychidae</taxon>
        <taxon>Oiketicinae</taxon>
        <taxon>Eumeta</taxon>
    </lineage>
</organism>
<sequence length="187" mass="21190">MKCKNLTELTDCDQRGNGLFQLEHILSGHHALRQVQNDDTEFDAVVREYENSSGVDVTGDLWAITNANLETMENIILNDSGVIPTEQYAYLAARVMRKFTVHPVVTYNDWPITVDIAMTEVGMCHILNSNMAIFNNPLEKLDTSHEIWEVYGPHAVSVTVSQNWFKRFQSGNFDDKDEPLSGRPVTD</sequence>
<gene>
    <name evidence="1" type="ORF">EVAR_81344_1</name>
</gene>
<name>A0A4C1XCV5_EUMVA</name>
<dbReference type="AlphaFoldDB" id="A0A4C1XCV5"/>
<protein>
    <submittedName>
        <fullName evidence="1">Uncharacterized protein</fullName>
    </submittedName>
</protein>
<comment type="caution">
    <text evidence="1">The sequence shown here is derived from an EMBL/GenBank/DDBJ whole genome shotgun (WGS) entry which is preliminary data.</text>
</comment>
<proteinExistence type="predicted"/>
<evidence type="ECO:0000313" key="1">
    <source>
        <dbReference type="EMBL" id="GBP60199.1"/>
    </source>
</evidence>